<dbReference type="Proteomes" id="UP001057877">
    <property type="component" value="Chromosome"/>
</dbReference>
<evidence type="ECO:0000313" key="3">
    <source>
        <dbReference type="Proteomes" id="UP001057877"/>
    </source>
</evidence>
<dbReference type="InterPro" id="IPR050312">
    <property type="entry name" value="IolE/XylAMocC-like"/>
</dbReference>
<feature type="domain" description="Xylose isomerase-like TIM barrel" evidence="1">
    <location>
        <begin position="27"/>
        <end position="265"/>
    </location>
</feature>
<dbReference type="SUPFAM" id="SSF51658">
    <property type="entry name" value="Xylose isomerase-like"/>
    <property type="match status" value="1"/>
</dbReference>
<dbReference type="PANTHER" id="PTHR12110:SF53">
    <property type="entry name" value="BLR5974 PROTEIN"/>
    <property type="match status" value="1"/>
</dbReference>
<gene>
    <name evidence="2" type="ORF">L1F29_18755</name>
</gene>
<evidence type="ECO:0000259" key="1">
    <source>
        <dbReference type="Pfam" id="PF01261"/>
    </source>
</evidence>
<keyword evidence="3" id="KW-1185">Reference proteome</keyword>
<dbReference type="EMBL" id="CP091430">
    <property type="protein sequence ID" value="UVI27509.1"/>
    <property type="molecule type" value="Genomic_DNA"/>
</dbReference>
<keyword evidence="2" id="KW-0413">Isomerase</keyword>
<dbReference type="Gene3D" id="3.20.20.150">
    <property type="entry name" value="Divalent-metal-dependent TIM barrel enzymes"/>
    <property type="match status" value="1"/>
</dbReference>
<dbReference type="GO" id="GO:0016853">
    <property type="term" value="F:isomerase activity"/>
    <property type="evidence" value="ECO:0007669"/>
    <property type="project" value="UniProtKB-KW"/>
</dbReference>
<name>A0ABY5S1K6_9BACL</name>
<accession>A0ABY5S1K6</accession>
<dbReference type="RefSeq" id="WP_258383597.1">
    <property type="nucleotide sequence ID" value="NZ_CP091430.1"/>
</dbReference>
<dbReference type="InterPro" id="IPR036237">
    <property type="entry name" value="Xyl_isomerase-like_sf"/>
</dbReference>
<dbReference type="PANTHER" id="PTHR12110">
    <property type="entry name" value="HYDROXYPYRUVATE ISOMERASE"/>
    <property type="match status" value="1"/>
</dbReference>
<proteinExistence type="predicted"/>
<protein>
    <submittedName>
        <fullName evidence="2">Sugar phosphate isomerase/epimerase</fullName>
    </submittedName>
</protein>
<evidence type="ECO:0000313" key="2">
    <source>
        <dbReference type="EMBL" id="UVI27509.1"/>
    </source>
</evidence>
<sequence>MKLGLSSYSLARAIQANEMSITDAVVWIANHGGEHIEIVPIGFDLTNNPGLIEKIRKQADESGIEISNYAIGANLVADDETAYENEIQRVMKEVDVANALGVKLMRHDVASRSDISIKQFQADLPKLAEACQRIADYAAQYGITTSVENHGYYIQASDRVQALIHAVNRPNFKTTLDIGNFMCADEDSVAATKNNISYASMVHIKDFYWRPSYLNPGSGWFRTTAGNYLRGAISGQGDIDMREVLRVVKHSGYDGYLSIEFEGMEDCRIGSEYGLQNVRRLWDEA</sequence>
<organism evidence="2 3">
    <name type="scientific">Paenibacillus spongiae</name>
    <dbReference type="NCBI Taxonomy" id="2909671"/>
    <lineage>
        <taxon>Bacteria</taxon>
        <taxon>Bacillati</taxon>
        <taxon>Bacillota</taxon>
        <taxon>Bacilli</taxon>
        <taxon>Bacillales</taxon>
        <taxon>Paenibacillaceae</taxon>
        <taxon>Paenibacillus</taxon>
    </lineage>
</organism>
<dbReference type="Pfam" id="PF01261">
    <property type="entry name" value="AP_endonuc_2"/>
    <property type="match status" value="1"/>
</dbReference>
<dbReference type="InterPro" id="IPR013022">
    <property type="entry name" value="Xyl_isomerase-like_TIM-brl"/>
</dbReference>
<reference evidence="2" key="1">
    <citation type="submission" date="2022-01" db="EMBL/GenBank/DDBJ databases">
        <title>Paenibacillus spongiae sp. nov., isolated from marine sponge.</title>
        <authorList>
            <person name="Li Z."/>
            <person name="Zhang M."/>
        </authorList>
    </citation>
    <scope>NUCLEOTIDE SEQUENCE</scope>
    <source>
        <strain evidence="2">PHS-Z3</strain>
    </source>
</reference>